<evidence type="ECO:0000313" key="3">
    <source>
        <dbReference type="Proteomes" id="UP000789901"/>
    </source>
</evidence>
<reference evidence="2 3" key="1">
    <citation type="submission" date="2021-06" db="EMBL/GenBank/DDBJ databases">
        <authorList>
            <person name="Kallberg Y."/>
            <person name="Tangrot J."/>
            <person name="Rosling A."/>
        </authorList>
    </citation>
    <scope>NUCLEOTIDE SEQUENCE [LARGE SCALE GENOMIC DNA]</scope>
    <source>
        <strain evidence="2 3">120-4 pot B 10/14</strain>
    </source>
</reference>
<organism evidence="2 3">
    <name type="scientific">Gigaspora margarita</name>
    <dbReference type="NCBI Taxonomy" id="4874"/>
    <lineage>
        <taxon>Eukaryota</taxon>
        <taxon>Fungi</taxon>
        <taxon>Fungi incertae sedis</taxon>
        <taxon>Mucoromycota</taxon>
        <taxon>Glomeromycotina</taxon>
        <taxon>Glomeromycetes</taxon>
        <taxon>Diversisporales</taxon>
        <taxon>Gigasporaceae</taxon>
        <taxon>Gigaspora</taxon>
    </lineage>
</organism>
<protein>
    <submittedName>
        <fullName evidence="2">41440_t:CDS:1</fullName>
    </submittedName>
</protein>
<dbReference type="Proteomes" id="UP000789901">
    <property type="component" value="Unassembled WGS sequence"/>
</dbReference>
<feature type="compositionally biased region" description="Polar residues" evidence="1">
    <location>
        <begin position="33"/>
        <end position="42"/>
    </location>
</feature>
<keyword evidence="3" id="KW-1185">Reference proteome</keyword>
<comment type="caution">
    <text evidence="2">The sequence shown here is derived from an EMBL/GenBank/DDBJ whole genome shotgun (WGS) entry which is preliminary data.</text>
</comment>
<feature type="region of interest" description="Disordered" evidence="1">
    <location>
        <begin position="11"/>
        <end position="42"/>
    </location>
</feature>
<evidence type="ECO:0000313" key="2">
    <source>
        <dbReference type="EMBL" id="CAG8852768.1"/>
    </source>
</evidence>
<accession>A0ABN7XBX6</accession>
<feature type="compositionally biased region" description="Basic and acidic residues" evidence="1">
    <location>
        <begin position="18"/>
        <end position="29"/>
    </location>
</feature>
<dbReference type="EMBL" id="CAJVQB010115930">
    <property type="protein sequence ID" value="CAG8852768.1"/>
    <property type="molecule type" value="Genomic_DNA"/>
</dbReference>
<evidence type="ECO:0000256" key="1">
    <source>
        <dbReference type="SAM" id="MobiDB-lite"/>
    </source>
</evidence>
<gene>
    <name evidence="2" type="ORF">GMARGA_LOCUS41589</name>
</gene>
<name>A0ABN7XBX6_GIGMA</name>
<proteinExistence type="predicted"/>
<feature type="non-terminal residue" evidence="2">
    <location>
        <position position="42"/>
    </location>
</feature>
<sequence>MLAIKHLCGWSPNNKHIHSADEENKENRMPSKKYSSGQKIEK</sequence>